<gene>
    <name evidence="2" type="ORF">ACI2L5_38150</name>
</gene>
<reference evidence="2 3" key="1">
    <citation type="submission" date="2024-11" db="EMBL/GenBank/DDBJ databases">
        <title>The Natural Products Discovery Center: Release of the First 8490 Sequenced Strains for Exploring Actinobacteria Biosynthetic Diversity.</title>
        <authorList>
            <person name="Kalkreuter E."/>
            <person name="Kautsar S.A."/>
            <person name="Yang D."/>
            <person name="Bader C.D."/>
            <person name="Teijaro C.N."/>
            <person name="Fluegel L."/>
            <person name="Davis C.M."/>
            <person name="Simpson J.R."/>
            <person name="Lauterbach L."/>
            <person name="Steele A.D."/>
            <person name="Gui C."/>
            <person name="Meng S."/>
            <person name="Li G."/>
            <person name="Viehrig K."/>
            <person name="Ye F."/>
            <person name="Su P."/>
            <person name="Kiefer A.F."/>
            <person name="Nichols A."/>
            <person name="Cepeda A.J."/>
            <person name="Yan W."/>
            <person name="Fan B."/>
            <person name="Jiang Y."/>
            <person name="Adhikari A."/>
            <person name="Zheng C.-J."/>
            <person name="Schuster L."/>
            <person name="Cowan T.M."/>
            <person name="Smanski M.J."/>
            <person name="Chevrette M.G."/>
            <person name="De Carvalho L.P.S."/>
            <person name="Shen B."/>
        </authorList>
    </citation>
    <scope>NUCLEOTIDE SEQUENCE [LARGE SCALE GENOMIC DNA]</scope>
    <source>
        <strain evidence="2 3">NPDC020863</strain>
    </source>
</reference>
<feature type="compositionally biased region" description="Basic and acidic residues" evidence="1">
    <location>
        <begin position="63"/>
        <end position="73"/>
    </location>
</feature>
<accession>A0ABW8LXT5</accession>
<evidence type="ECO:0000313" key="2">
    <source>
        <dbReference type="EMBL" id="MFK4270710.1"/>
    </source>
</evidence>
<organism evidence="2 3">
    <name type="scientific">Streptomyces milbemycinicus</name>
    <dbReference type="NCBI Taxonomy" id="476552"/>
    <lineage>
        <taxon>Bacteria</taxon>
        <taxon>Bacillati</taxon>
        <taxon>Actinomycetota</taxon>
        <taxon>Actinomycetes</taxon>
        <taxon>Kitasatosporales</taxon>
        <taxon>Streptomycetaceae</taxon>
        <taxon>Streptomyces</taxon>
    </lineage>
</organism>
<feature type="compositionally biased region" description="Basic residues" evidence="1">
    <location>
        <begin position="74"/>
        <end position="92"/>
    </location>
</feature>
<evidence type="ECO:0000313" key="3">
    <source>
        <dbReference type="Proteomes" id="UP001620295"/>
    </source>
</evidence>
<evidence type="ECO:0000256" key="1">
    <source>
        <dbReference type="SAM" id="MobiDB-lite"/>
    </source>
</evidence>
<feature type="compositionally biased region" description="Basic and acidic residues" evidence="1">
    <location>
        <begin position="96"/>
        <end position="110"/>
    </location>
</feature>
<proteinExistence type="predicted"/>
<comment type="caution">
    <text evidence="2">The sequence shown here is derived from an EMBL/GenBank/DDBJ whole genome shotgun (WGS) entry which is preliminary data.</text>
</comment>
<feature type="region of interest" description="Disordered" evidence="1">
    <location>
        <begin position="51"/>
        <end position="110"/>
    </location>
</feature>
<name>A0ABW8LXT5_9ACTN</name>
<keyword evidence="3" id="KW-1185">Reference proteome</keyword>
<protein>
    <submittedName>
        <fullName evidence="2">Uncharacterized protein</fullName>
    </submittedName>
</protein>
<sequence length="110" mass="11247">MDPQSDAGPVFVDLSGRRARLLRHAGVVAGAAVIGYTALLGTGFSGGTAVAPDTLAPGAVADRAGRDAKDTRRGHPSARKHSLGKPSTRKPSAKAGADRYADRRTEAGAR</sequence>
<dbReference type="EMBL" id="JBJDQH010000014">
    <property type="protein sequence ID" value="MFK4270710.1"/>
    <property type="molecule type" value="Genomic_DNA"/>
</dbReference>
<dbReference type="Proteomes" id="UP001620295">
    <property type="component" value="Unassembled WGS sequence"/>
</dbReference>
<dbReference type="RefSeq" id="WP_358627206.1">
    <property type="nucleotide sequence ID" value="NZ_JBFACG010000001.1"/>
</dbReference>